<keyword evidence="7" id="KW-1185">Reference proteome</keyword>
<dbReference type="SMART" id="SM00849">
    <property type="entry name" value="Lactamase_B"/>
    <property type="match status" value="1"/>
</dbReference>
<keyword evidence="3" id="KW-0378">Hydrolase</keyword>
<evidence type="ECO:0000256" key="1">
    <source>
        <dbReference type="ARBA" id="ARBA00001947"/>
    </source>
</evidence>
<comment type="cofactor">
    <cofactor evidence="1">
        <name>Zn(2+)</name>
        <dbReference type="ChEBI" id="CHEBI:29105"/>
    </cofactor>
</comment>
<evidence type="ECO:0000256" key="2">
    <source>
        <dbReference type="ARBA" id="ARBA00022723"/>
    </source>
</evidence>
<proteinExistence type="predicted"/>
<keyword evidence="4" id="KW-0862">Zinc</keyword>
<comment type="caution">
    <text evidence="6">The sequence shown here is derived from an EMBL/GenBank/DDBJ whole genome shotgun (WGS) entry which is preliminary data.</text>
</comment>
<reference evidence="7" key="1">
    <citation type="journal article" date="2019" name="Int. J. Syst. Evol. Microbiol.">
        <title>The Global Catalogue of Microorganisms (GCM) 10K type strain sequencing project: providing services to taxonomists for standard genome sequencing and annotation.</title>
        <authorList>
            <consortium name="The Broad Institute Genomics Platform"/>
            <consortium name="The Broad Institute Genome Sequencing Center for Infectious Disease"/>
            <person name="Wu L."/>
            <person name="Ma J."/>
        </authorList>
    </citation>
    <scope>NUCLEOTIDE SEQUENCE [LARGE SCALE GENOMIC DNA]</scope>
    <source>
        <strain evidence="7">KCTC 52141</strain>
    </source>
</reference>
<evidence type="ECO:0000256" key="3">
    <source>
        <dbReference type="ARBA" id="ARBA00022801"/>
    </source>
</evidence>
<organism evidence="6 7">
    <name type="scientific">Gilvimarinus japonicus</name>
    <dbReference type="NCBI Taxonomy" id="1796469"/>
    <lineage>
        <taxon>Bacteria</taxon>
        <taxon>Pseudomonadati</taxon>
        <taxon>Pseudomonadota</taxon>
        <taxon>Gammaproteobacteria</taxon>
        <taxon>Cellvibrionales</taxon>
        <taxon>Cellvibrionaceae</taxon>
        <taxon>Gilvimarinus</taxon>
    </lineage>
</organism>
<gene>
    <name evidence="6" type="ORF">ACFOEB_14980</name>
</gene>
<dbReference type="Proteomes" id="UP001595548">
    <property type="component" value="Unassembled WGS sequence"/>
</dbReference>
<dbReference type="Pfam" id="PF00753">
    <property type="entry name" value="Lactamase_B"/>
    <property type="match status" value="1"/>
</dbReference>
<protein>
    <submittedName>
        <fullName evidence="6">MBL fold metallo-hydrolase</fullName>
    </submittedName>
</protein>
<dbReference type="PANTHER" id="PTHR46233:SF3">
    <property type="entry name" value="HYDROXYACYLGLUTATHIONE HYDROLASE GLOC"/>
    <property type="match status" value="1"/>
</dbReference>
<dbReference type="RefSeq" id="WP_382417780.1">
    <property type="nucleotide sequence ID" value="NZ_AP031500.1"/>
</dbReference>
<dbReference type="PANTHER" id="PTHR46233">
    <property type="entry name" value="HYDROXYACYLGLUTATHIONE HYDROLASE GLOC"/>
    <property type="match status" value="1"/>
</dbReference>
<feature type="domain" description="Metallo-beta-lactamase" evidence="5">
    <location>
        <begin position="13"/>
        <end position="194"/>
    </location>
</feature>
<evidence type="ECO:0000256" key="4">
    <source>
        <dbReference type="ARBA" id="ARBA00022833"/>
    </source>
</evidence>
<dbReference type="Gene3D" id="3.60.15.10">
    <property type="entry name" value="Ribonuclease Z/Hydroxyacylglutathione hydrolase-like"/>
    <property type="match status" value="1"/>
</dbReference>
<dbReference type="EMBL" id="JBHRTL010000031">
    <property type="protein sequence ID" value="MFC3156514.1"/>
    <property type="molecule type" value="Genomic_DNA"/>
</dbReference>
<dbReference type="InterPro" id="IPR001279">
    <property type="entry name" value="Metallo-B-lactamas"/>
</dbReference>
<keyword evidence="2" id="KW-0479">Metal-binding</keyword>
<dbReference type="InterPro" id="IPR036866">
    <property type="entry name" value="RibonucZ/Hydroxyglut_hydro"/>
</dbReference>
<dbReference type="SUPFAM" id="SSF56281">
    <property type="entry name" value="Metallo-hydrolase/oxidoreductase"/>
    <property type="match status" value="1"/>
</dbReference>
<evidence type="ECO:0000313" key="7">
    <source>
        <dbReference type="Proteomes" id="UP001595548"/>
    </source>
</evidence>
<accession>A0ABV7HRS8</accession>
<dbReference type="CDD" id="cd07737">
    <property type="entry name" value="YcbL-like_MBL-fold"/>
    <property type="match status" value="1"/>
</dbReference>
<sequence length="216" mass="23826">MLQFQIIPVTHYQQNCSLIWCDQTNQAALIDPGGEPERIKQAVAQAGVRITKILLTHGHLDHVGAATALAEYYQTAIIGPHIDDTFWLEMLDKQAQMMGFHRPRQNVVPAQFLVEGDVIAVGQSSLQVRHCPGHTPGHVVLIDTEARLAFVGDVLFNGAVGRSDFPRGDHATLVRSITGKLWRLGDDIRFVPGHGPMSTFAHERAHNPFVADKNFG</sequence>
<dbReference type="InterPro" id="IPR051453">
    <property type="entry name" value="MBL_Glyoxalase_II"/>
</dbReference>
<evidence type="ECO:0000259" key="5">
    <source>
        <dbReference type="SMART" id="SM00849"/>
    </source>
</evidence>
<name>A0ABV7HRS8_9GAMM</name>
<evidence type="ECO:0000313" key="6">
    <source>
        <dbReference type="EMBL" id="MFC3156514.1"/>
    </source>
</evidence>